<dbReference type="Pfam" id="PF05422">
    <property type="entry name" value="SIN1"/>
    <property type="match status" value="1"/>
</dbReference>
<evidence type="ECO:0000256" key="23">
    <source>
        <dbReference type="SAM" id="MobiDB-lite"/>
    </source>
</evidence>
<dbReference type="Gene3D" id="2.30.29.30">
    <property type="entry name" value="Pleckstrin-homology domain (PH domain)/Phosphotyrosine-binding domain (PTB)"/>
    <property type="match status" value="1"/>
</dbReference>
<evidence type="ECO:0000256" key="13">
    <source>
        <dbReference type="ARBA" id="ARBA00022753"/>
    </source>
</evidence>
<keyword evidence="29" id="KW-1185">Reference proteome</keyword>
<dbReference type="GO" id="GO:0005741">
    <property type="term" value="C:mitochondrial outer membrane"/>
    <property type="evidence" value="ECO:0007669"/>
    <property type="project" value="UniProtKB-SubCell"/>
</dbReference>
<evidence type="ECO:0000256" key="14">
    <source>
        <dbReference type="ARBA" id="ARBA00022787"/>
    </source>
</evidence>
<evidence type="ECO:0000256" key="7">
    <source>
        <dbReference type="ARBA" id="ARBA00004556"/>
    </source>
</evidence>
<accession>A0A8J1UCX6</accession>
<evidence type="ECO:0000256" key="3">
    <source>
        <dbReference type="ARBA" id="ARBA00004220"/>
    </source>
</evidence>
<keyword evidence="16" id="KW-0333">Golgi apparatus</keyword>
<evidence type="ECO:0000256" key="17">
    <source>
        <dbReference type="ARBA" id="ARBA00023128"/>
    </source>
</evidence>
<evidence type="ECO:0000313" key="28">
    <source>
        <dbReference type="EMBL" id="CAH1781554.1"/>
    </source>
</evidence>
<evidence type="ECO:0000256" key="11">
    <source>
        <dbReference type="ARBA" id="ARBA00022475"/>
    </source>
</evidence>
<dbReference type="PANTHER" id="PTHR13335">
    <property type="entry name" value="TARGET OF RAPAMYCIN COMPLEX 2 SUBUNIT MAPKAP1"/>
    <property type="match status" value="1"/>
</dbReference>
<keyword evidence="19" id="KW-0458">Lysosome</keyword>
<evidence type="ECO:0000256" key="6">
    <source>
        <dbReference type="ARBA" id="ARBA00004450"/>
    </source>
</evidence>
<evidence type="ECO:0000256" key="15">
    <source>
        <dbReference type="ARBA" id="ARBA00022824"/>
    </source>
</evidence>
<evidence type="ECO:0000256" key="20">
    <source>
        <dbReference type="ARBA" id="ARBA00023242"/>
    </source>
</evidence>
<evidence type="ECO:0000259" key="24">
    <source>
        <dbReference type="Pfam" id="PF05422"/>
    </source>
</evidence>
<evidence type="ECO:0000313" key="29">
    <source>
        <dbReference type="Proteomes" id="UP000749559"/>
    </source>
</evidence>
<evidence type="ECO:0000256" key="10">
    <source>
        <dbReference type="ARBA" id="ARBA00014183"/>
    </source>
</evidence>
<evidence type="ECO:0000256" key="22">
    <source>
        <dbReference type="ARBA" id="ARBA00031431"/>
    </source>
</evidence>
<dbReference type="InterPro" id="IPR031567">
    <property type="entry name" value="CRIM_dom"/>
</dbReference>
<feature type="region of interest" description="Disordered" evidence="23">
    <location>
        <begin position="37"/>
        <end position="104"/>
    </location>
</feature>
<reference evidence="28" key="1">
    <citation type="submission" date="2022-03" db="EMBL/GenBank/DDBJ databases">
        <authorList>
            <person name="Martin C."/>
        </authorList>
    </citation>
    <scope>NUCLEOTIDE SEQUENCE</scope>
</reference>
<keyword evidence="11" id="KW-1003">Cell membrane</keyword>
<dbReference type="GO" id="GO:0031902">
    <property type="term" value="C:late endosome membrane"/>
    <property type="evidence" value="ECO:0007669"/>
    <property type="project" value="UniProtKB-SubCell"/>
</dbReference>
<dbReference type="InterPro" id="IPR032679">
    <property type="entry name" value="Sin1_N"/>
</dbReference>
<dbReference type="GO" id="GO:0005546">
    <property type="term" value="F:phosphatidylinositol-4,5-bisphosphate binding"/>
    <property type="evidence" value="ECO:0007669"/>
    <property type="project" value="TreeGrafter"/>
</dbReference>
<keyword evidence="13" id="KW-0967">Endosome</keyword>
<comment type="subcellular location">
    <subcellularLocation>
        <location evidence="2">Cell membrane</location>
        <topology evidence="2">Peripheral membrane protein</topology>
    </subcellularLocation>
    <subcellularLocation>
        <location evidence="7">Cytoplasm</location>
        <location evidence="7">Perinuclear region</location>
    </subcellularLocation>
    <subcellularLocation>
        <location evidence="3">Early endosome membrane</location>
        <topology evidence="3">Peripheral membrane protein</topology>
    </subcellularLocation>
    <subcellularLocation>
        <location evidence="5">Endoplasmic reticulum membrane</location>
        <topology evidence="5">Peripheral membrane protein</topology>
    </subcellularLocation>
    <subcellularLocation>
        <location evidence="4">Golgi apparatus membrane</location>
        <topology evidence="4">Peripheral membrane protein</topology>
    </subcellularLocation>
    <subcellularLocation>
        <location evidence="8">Late endosome membrane</location>
        <topology evidence="8">Peripheral membrane protein</topology>
    </subcellularLocation>
    <subcellularLocation>
        <location evidence="21">Lysosome membrane</location>
        <topology evidence="21">Peripheral membrane protein</topology>
    </subcellularLocation>
    <subcellularLocation>
        <location evidence="6">Mitochondrion outer membrane</location>
        <topology evidence="6">Peripheral membrane protein</topology>
    </subcellularLocation>
    <subcellularLocation>
        <location evidence="1">Nucleus</location>
    </subcellularLocation>
</comment>
<dbReference type="EMBL" id="CAIIXF020000004">
    <property type="protein sequence ID" value="CAH1781554.1"/>
    <property type="molecule type" value="Genomic_DNA"/>
</dbReference>
<dbReference type="GO" id="GO:0005886">
    <property type="term" value="C:plasma membrane"/>
    <property type="evidence" value="ECO:0007669"/>
    <property type="project" value="UniProtKB-SubCell"/>
</dbReference>
<dbReference type="InterPro" id="IPR011993">
    <property type="entry name" value="PH-like_dom_sf"/>
</dbReference>
<evidence type="ECO:0000256" key="21">
    <source>
        <dbReference type="ARBA" id="ARBA00023765"/>
    </source>
</evidence>
<keyword evidence="14" id="KW-1000">Mitochondrion outer membrane</keyword>
<evidence type="ECO:0000256" key="8">
    <source>
        <dbReference type="ARBA" id="ARBA00004633"/>
    </source>
</evidence>
<keyword evidence="17" id="KW-0496">Mitochondrion</keyword>
<keyword evidence="12" id="KW-0963">Cytoplasm</keyword>
<proteinExistence type="inferred from homology"/>
<dbReference type="GO" id="GO:0005789">
    <property type="term" value="C:endoplasmic reticulum membrane"/>
    <property type="evidence" value="ECO:0007669"/>
    <property type="project" value="UniProtKB-SubCell"/>
</dbReference>
<dbReference type="InterPro" id="IPR008828">
    <property type="entry name" value="Sin1/Avo1"/>
</dbReference>
<dbReference type="PANTHER" id="PTHR13335:SF1">
    <property type="entry name" value="TARGET OF RAPAMYCIN COMPLEX 2 SUBUNIT MAPKAP1"/>
    <property type="match status" value="1"/>
</dbReference>
<dbReference type="GO" id="GO:0031932">
    <property type="term" value="C:TORC2 complex"/>
    <property type="evidence" value="ECO:0007669"/>
    <property type="project" value="InterPro"/>
</dbReference>
<dbReference type="FunFam" id="2.30.29.30:FF:000585">
    <property type="entry name" value="target of rapamycin complex 2 subunit MAPKAP1 isoform X3"/>
    <property type="match status" value="1"/>
</dbReference>
<gene>
    <name evidence="28" type="ORF">OFUS_LOCUS8125</name>
</gene>
<evidence type="ECO:0000256" key="1">
    <source>
        <dbReference type="ARBA" id="ARBA00004123"/>
    </source>
</evidence>
<dbReference type="InterPro" id="IPR031313">
    <property type="entry name" value="Sin1_PH_dom"/>
</dbReference>
<dbReference type="GO" id="GO:0048471">
    <property type="term" value="C:perinuclear region of cytoplasm"/>
    <property type="evidence" value="ECO:0007669"/>
    <property type="project" value="UniProtKB-SubCell"/>
</dbReference>
<evidence type="ECO:0000256" key="19">
    <source>
        <dbReference type="ARBA" id="ARBA00023228"/>
    </source>
</evidence>
<organism evidence="28 29">
    <name type="scientific">Owenia fusiformis</name>
    <name type="common">Polychaete worm</name>
    <dbReference type="NCBI Taxonomy" id="6347"/>
    <lineage>
        <taxon>Eukaryota</taxon>
        <taxon>Metazoa</taxon>
        <taxon>Spiralia</taxon>
        <taxon>Lophotrochozoa</taxon>
        <taxon>Annelida</taxon>
        <taxon>Polychaeta</taxon>
        <taxon>Sedentaria</taxon>
        <taxon>Canalipalpata</taxon>
        <taxon>Sabellida</taxon>
        <taxon>Oweniida</taxon>
        <taxon>Oweniidae</taxon>
        <taxon>Owenia</taxon>
    </lineage>
</organism>
<dbReference type="Proteomes" id="UP000749559">
    <property type="component" value="Unassembled WGS sequence"/>
</dbReference>
<evidence type="ECO:0000259" key="25">
    <source>
        <dbReference type="Pfam" id="PF16978"/>
    </source>
</evidence>
<dbReference type="GO" id="GO:0031901">
    <property type="term" value="C:early endosome membrane"/>
    <property type="evidence" value="ECO:0007669"/>
    <property type="project" value="UniProtKB-SubCell"/>
</dbReference>
<comment type="caution">
    <text evidence="28">The sequence shown here is derived from an EMBL/GenBank/DDBJ whole genome shotgun (WGS) entry which is preliminary data.</text>
</comment>
<dbReference type="Pfam" id="PF16978">
    <property type="entry name" value="CRIM"/>
    <property type="match status" value="1"/>
</dbReference>
<dbReference type="GO" id="GO:0005634">
    <property type="term" value="C:nucleus"/>
    <property type="evidence" value="ECO:0007669"/>
    <property type="project" value="UniProtKB-SubCell"/>
</dbReference>
<feature type="domain" description="CRIM" evidence="25">
    <location>
        <begin position="147"/>
        <end position="280"/>
    </location>
</feature>
<dbReference type="GO" id="GO:0000139">
    <property type="term" value="C:Golgi membrane"/>
    <property type="evidence" value="ECO:0007669"/>
    <property type="project" value="UniProtKB-SubCell"/>
</dbReference>
<keyword evidence="18" id="KW-0472">Membrane</keyword>
<evidence type="ECO:0000256" key="5">
    <source>
        <dbReference type="ARBA" id="ARBA00004406"/>
    </source>
</evidence>
<keyword evidence="20" id="KW-0539">Nucleus</keyword>
<evidence type="ECO:0000256" key="18">
    <source>
        <dbReference type="ARBA" id="ARBA00023136"/>
    </source>
</evidence>
<dbReference type="InterPro" id="IPR057339">
    <property type="entry name" value="RBD_SIN1"/>
</dbReference>
<protein>
    <recommendedName>
        <fullName evidence="10">Target of rapamycin complex 2 subunit MAPKAP1</fullName>
    </recommendedName>
    <alternativeName>
        <fullName evidence="22">Stress-activated map kinase-interacting protein 1</fullName>
    </alternativeName>
</protein>
<feature type="compositionally biased region" description="Polar residues" evidence="23">
    <location>
        <begin position="58"/>
        <end position="74"/>
    </location>
</feature>
<dbReference type="Pfam" id="PF25322">
    <property type="entry name" value="RBD_SIN1"/>
    <property type="match status" value="1"/>
</dbReference>
<evidence type="ECO:0000256" key="2">
    <source>
        <dbReference type="ARBA" id="ARBA00004202"/>
    </source>
</evidence>
<feature type="domain" description="SIN1-type PH" evidence="26">
    <location>
        <begin position="389"/>
        <end position="493"/>
    </location>
</feature>
<evidence type="ECO:0000256" key="16">
    <source>
        <dbReference type="ARBA" id="ARBA00023034"/>
    </source>
</evidence>
<dbReference type="GO" id="GO:0030674">
    <property type="term" value="F:protein-macromolecule adaptor activity"/>
    <property type="evidence" value="ECO:0007669"/>
    <property type="project" value="UniProtKB-ARBA"/>
</dbReference>
<name>A0A8J1UCX6_OWEFU</name>
<evidence type="ECO:0000259" key="27">
    <source>
        <dbReference type="Pfam" id="PF25322"/>
    </source>
</evidence>
<evidence type="ECO:0000259" key="26">
    <source>
        <dbReference type="Pfam" id="PF16979"/>
    </source>
</evidence>
<dbReference type="Pfam" id="PF16979">
    <property type="entry name" value="SIN1_PH"/>
    <property type="match status" value="1"/>
</dbReference>
<dbReference type="AlphaFoldDB" id="A0A8J1UCX6"/>
<evidence type="ECO:0000256" key="4">
    <source>
        <dbReference type="ARBA" id="ARBA00004395"/>
    </source>
</evidence>
<dbReference type="GO" id="GO:0038203">
    <property type="term" value="P:TORC2 signaling"/>
    <property type="evidence" value="ECO:0007669"/>
    <property type="project" value="TreeGrafter"/>
</dbReference>
<sequence>MAMFDDLSFIIPHIRNSFITSDDTGMCEVIIESDDLPSKTASEDVRRQISLRSHHPDNNSPVDSDTDSDTQFSRSVDIIPDMDFGGHRRRSNTAQRLDKLRKDRQQQIKIRNIKWKDSEDDSMYDPEEHGHLFEKKSITKIDNDHVSSLTEQLDSFASGPINPFSEYAKYDGGANAGVPAKTIDIFLTMVSPRDRPFPMRVCCVSNQKVSVQDFLGLTCWMYHNQGREPKLFPDINSYALHIAEDDGEVDHDFPALDISEPITKFGFTKLALVANKQPSSKRRTALIVTINLPHRGFSKLQIDDPNTSLRDVLDKILKKRKLKQNKGLEYMLELQNKPGKPVDLDAALNSMGDDLEFCLVREHSVRGGEEPEEETVGVSGMAASLSSHQYKSYLVTMANKFRGITELQLGISGEKIEIDPVSQKGAAKFFKQRAVTHDCDDVASCEFTDEKRGMFKLIYQGESGHHDLKHHDFQADAPVALEIVEKINNILEMRPSALRKDYIAMKKKKEKK</sequence>
<evidence type="ECO:0000256" key="12">
    <source>
        <dbReference type="ARBA" id="ARBA00022490"/>
    </source>
</evidence>
<comment type="similarity">
    <text evidence="9">Belongs to the SIN1 family.</text>
</comment>
<keyword evidence="15" id="KW-0256">Endoplasmic reticulum</keyword>
<evidence type="ECO:0000256" key="9">
    <source>
        <dbReference type="ARBA" id="ARBA00009407"/>
    </source>
</evidence>
<dbReference type="OrthoDB" id="241990at2759"/>
<feature type="domain" description="Sin1 N-terminal" evidence="24">
    <location>
        <begin position="18"/>
        <end position="138"/>
    </location>
</feature>
<dbReference type="GO" id="GO:0005765">
    <property type="term" value="C:lysosomal membrane"/>
    <property type="evidence" value="ECO:0007669"/>
    <property type="project" value="UniProtKB-SubCell"/>
</dbReference>
<feature type="domain" description="Target of rapamycin complex 2 subunit MAPKAP1-like Ras-binding" evidence="27">
    <location>
        <begin position="295"/>
        <end position="361"/>
    </location>
</feature>